<keyword evidence="2" id="KW-1133">Transmembrane helix</keyword>
<dbReference type="OrthoDB" id="6499973at2759"/>
<dbReference type="AlphaFoldDB" id="A0A8J9WAF4"/>
<feature type="transmembrane region" description="Helical" evidence="2">
    <location>
        <begin position="1032"/>
        <end position="1056"/>
    </location>
</feature>
<feature type="transmembrane region" description="Helical" evidence="2">
    <location>
        <begin position="969"/>
        <end position="992"/>
    </location>
</feature>
<dbReference type="InterPro" id="IPR050327">
    <property type="entry name" value="Proton-linked_MCT"/>
</dbReference>
<keyword evidence="2" id="KW-0812">Transmembrane</keyword>
<feature type="transmembrane region" description="Helical" evidence="2">
    <location>
        <begin position="120"/>
        <end position="144"/>
    </location>
</feature>
<feature type="transmembrane region" description="Helical" evidence="2">
    <location>
        <begin position="608"/>
        <end position="629"/>
    </location>
</feature>
<feature type="transmembrane region" description="Helical" evidence="2">
    <location>
        <begin position="151"/>
        <end position="170"/>
    </location>
</feature>
<feature type="transmembrane region" description="Helical" evidence="2">
    <location>
        <begin position="943"/>
        <end position="963"/>
    </location>
</feature>
<dbReference type="Gene3D" id="1.20.1250.20">
    <property type="entry name" value="MFS general substrate transporter like domains"/>
    <property type="match status" value="3"/>
</dbReference>
<dbReference type="PANTHER" id="PTHR11360">
    <property type="entry name" value="MONOCARBOXYLATE TRANSPORTER"/>
    <property type="match status" value="1"/>
</dbReference>
<sequence length="1073" mass="117498">MATLPPVRSEKDFIDEAEEKLLERNEVKIVPGDREETGLVSIKSSKKVKLPEDEGGTVGGRFTIGPAPERDWEMVPPDGKWGWCVLVGATLVNILIPGTIKSFGVLLVEFNDVFQSSASALSGIVALCYFLYSSLGPISSILSVRWSYRTVTLIGGCFAAFGMIFSSWAFSIGYLYFSFGAMVGTGAGLAFPPTVYIVTSYFVRLRGLANGICMSGSAFGSIILPPVLRYLLETYGYKGAVLILGGIMLNVWAAALLFQPVEEHMVKKYKEVEDDEDGPQDDILFEEEEPIDAFDMTNIVTDKQNGMPEGQKEIVPHLSQAYIHNSQNCMNSTSNLRYNASKRKLSNARPMTKSNLSSASIGKLGSQETFGRRLSVVGPKRNMSTSSFAYVSTTIHGSTLSAFERPNEFASQFSLKSVTESVADVAYCCFCCKRKVKKESNKFFDVSLLSDPTYLVILISSSTVAISCTNFIILLPSHAQNIGFDKARGAYLLSTVSALDLVGRIGGSALCDLNFMPKTFFFVGGLLLSGVSLVIIPFLESYTTLSVFCAFFGLTSGVNNSVTTLVMAEILGVDRLMSTYGISLFVNGFLQLIGPPLCGLWYEHDKNFINMFVTFGIIFIGGASLWLLMPIINRHKKKKLNALAQKAMETSISNSEDQLQMTQKIHIIDYKNIQLEPFIEEDPNELDETNPRVILNPEENTDKYHNGSPPINKQRSTANFDEKSPNFARSASAALVSHIESTRTRKISTPSKHGLQHISSKISNHLPSNPSLLESVPEGKTSRVNSTEAFGKKLAVPKTPKRSPSTSSFQYMSTPFHGSTLSAFEKPSEFASQFSLKSVTDSLAPITYCCGCKKSKDDGAKKEPNKYFDIQLLKDPIYLVILISNCTSAISYTNFIILVPSYAQECGFDKSLGAYLLSIISALDLVGRIGGSALSDVVTTPKRYFFITGLLLSGISLSLIPLVSTYSAISAFCCIFGLASGINVGVTALVMTEMLGTERLMSSYGISLFMNGLMQLAGPPICGVWFEHTKSYKPLFVTFGFVLMFGAALWGFVPFIHRRRKRAQKIKNGVNKA</sequence>
<feature type="region of interest" description="Disordered" evidence="1">
    <location>
        <begin position="762"/>
        <end position="783"/>
    </location>
</feature>
<proteinExistence type="predicted"/>
<dbReference type="Pfam" id="PF07690">
    <property type="entry name" value="MFS_1"/>
    <property type="match status" value="3"/>
</dbReference>
<gene>
    <name evidence="3" type="ORF">BINO364_LOCUS16048</name>
</gene>
<keyword evidence="4" id="KW-1185">Reference proteome</keyword>
<accession>A0A8J9WAF4</accession>
<dbReference type="EMBL" id="OV170229">
    <property type="protein sequence ID" value="CAH0731142.1"/>
    <property type="molecule type" value="Genomic_DNA"/>
</dbReference>
<feature type="transmembrane region" description="Helical" evidence="2">
    <location>
        <begin position="912"/>
        <end position="931"/>
    </location>
</feature>
<dbReference type="PANTHER" id="PTHR11360:SF293">
    <property type="entry name" value="HERMES, ISOFORM A"/>
    <property type="match status" value="1"/>
</dbReference>
<evidence type="ECO:0000256" key="1">
    <source>
        <dbReference type="SAM" id="MobiDB-lite"/>
    </source>
</evidence>
<dbReference type="SUPFAM" id="SSF103473">
    <property type="entry name" value="MFS general substrate transporter"/>
    <property type="match status" value="2"/>
</dbReference>
<reference evidence="3" key="1">
    <citation type="submission" date="2021-12" db="EMBL/GenBank/DDBJ databases">
        <authorList>
            <person name="Martin H S."/>
        </authorList>
    </citation>
    <scope>NUCLEOTIDE SEQUENCE</scope>
</reference>
<feature type="transmembrane region" description="Helical" evidence="2">
    <location>
        <begin position="519"/>
        <end position="539"/>
    </location>
</feature>
<evidence type="ECO:0000313" key="4">
    <source>
        <dbReference type="Proteomes" id="UP000838878"/>
    </source>
</evidence>
<feature type="transmembrane region" description="Helical" evidence="2">
    <location>
        <begin position="545"/>
        <end position="568"/>
    </location>
</feature>
<feature type="non-terminal residue" evidence="3">
    <location>
        <position position="1073"/>
    </location>
</feature>
<dbReference type="Proteomes" id="UP000838878">
    <property type="component" value="Chromosome 9"/>
</dbReference>
<name>A0A8J9WAF4_9NEOP</name>
<feature type="transmembrane region" description="Helical" evidence="2">
    <location>
        <begin position="1004"/>
        <end position="1026"/>
    </location>
</feature>
<protein>
    <submittedName>
        <fullName evidence="3">Uncharacterized protein</fullName>
    </submittedName>
</protein>
<dbReference type="GO" id="GO:0008028">
    <property type="term" value="F:monocarboxylic acid transmembrane transporter activity"/>
    <property type="evidence" value="ECO:0007669"/>
    <property type="project" value="TreeGrafter"/>
</dbReference>
<feature type="compositionally biased region" description="Polar residues" evidence="1">
    <location>
        <begin position="762"/>
        <end position="772"/>
    </location>
</feature>
<organism evidence="3 4">
    <name type="scientific">Brenthis ino</name>
    <name type="common">lesser marbled fritillary</name>
    <dbReference type="NCBI Taxonomy" id="405034"/>
    <lineage>
        <taxon>Eukaryota</taxon>
        <taxon>Metazoa</taxon>
        <taxon>Ecdysozoa</taxon>
        <taxon>Arthropoda</taxon>
        <taxon>Hexapoda</taxon>
        <taxon>Insecta</taxon>
        <taxon>Pterygota</taxon>
        <taxon>Neoptera</taxon>
        <taxon>Endopterygota</taxon>
        <taxon>Lepidoptera</taxon>
        <taxon>Glossata</taxon>
        <taxon>Ditrysia</taxon>
        <taxon>Papilionoidea</taxon>
        <taxon>Nymphalidae</taxon>
        <taxon>Heliconiinae</taxon>
        <taxon>Argynnini</taxon>
        <taxon>Brenthis</taxon>
    </lineage>
</organism>
<feature type="transmembrane region" description="Helical" evidence="2">
    <location>
        <begin position="208"/>
        <end position="228"/>
    </location>
</feature>
<feature type="transmembrane region" description="Helical" evidence="2">
    <location>
        <begin position="489"/>
        <end position="507"/>
    </location>
</feature>
<feature type="transmembrane region" description="Helical" evidence="2">
    <location>
        <begin position="176"/>
        <end position="196"/>
    </location>
</feature>
<feature type="transmembrane region" description="Helical" evidence="2">
    <location>
        <begin position="454"/>
        <end position="477"/>
    </location>
</feature>
<dbReference type="InterPro" id="IPR011701">
    <property type="entry name" value="MFS"/>
</dbReference>
<feature type="region of interest" description="Disordered" evidence="1">
    <location>
        <begin position="698"/>
        <end position="718"/>
    </location>
</feature>
<evidence type="ECO:0000313" key="3">
    <source>
        <dbReference type="EMBL" id="CAH0731142.1"/>
    </source>
</evidence>
<feature type="transmembrane region" description="Helical" evidence="2">
    <location>
        <begin position="877"/>
        <end position="900"/>
    </location>
</feature>
<dbReference type="FunFam" id="1.20.1250.20:FF:000320">
    <property type="entry name" value="Monocarboxylate transporter"/>
    <property type="match status" value="1"/>
</dbReference>
<feature type="compositionally biased region" description="Polar residues" evidence="1">
    <location>
        <begin position="709"/>
        <end position="718"/>
    </location>
</feature>
<feature type="transmembrane region" description="Helical" evidence="2">
    <location>
        <begin position="580"/>
        <end position="602"/>
    </location>
</feature>
<dbReference type="InterPro" id="IPR036259">
    <property type="entry name" value="MFS_trans_sf"/>
</dbReference>
<keyword evidence="2" id="KW-0472">Membrane</keyword>
<dbReference type="CDD" id="cd17352">
    <property type="entry name" value="MFS_MCT_SLC16"/>
    <property type="match status" value="1"/>
</dbReference>
<feature type="transmembrane region" description="Helical" evidence="2">
    <location>
        <begin position="240"/>
        <end position="258"/>
    </location>
</feature>
<evidence type="ECO:0000256" key="2">
    <source>
        <dbReference type="SAM" id="Phobius"/>
    </source>
</evidence>
<feature type="transmembrane region" description="Helical" evidence="2">
    <location>
        <begin position="81"/>
        <end position="100"/>
    </location>
</feature>